<dbReference type="EMBL" id="DSUT01000068">
    <property type="protein sequence ID" value="HGK27984.1"/>
    <property type="molecule type" value="Genomic_DNA"/>
</dbReference>
<name>A0A7C4CDI2_UNCW3</name>
<organism evidence="5">
    <name type="scientific">candidate division WOR-3 bacterium</name>
    <dbReference type="NCBI Taxonomy" id="2052148"/>
    <lineage>
        <taxon>Bacteria</taxon>
        <taxon>Bacteria division WOR-3</taxon>
    </lineage>
</organism>
<dbReference type="AlphaFoldDB" id="A0A7C4CDI2"/>
<dbReference type="InterPro" id="IPR001940">
    <property type="entry name" value="Peptidase_S1C"/>
</dbReference>
<dbReference type="InterPro" id="IPR001478">
    <property type="entry name" value="PDZ"/>
</dbReference>
<dbReference type="GO" id="GO:0006508">
    <property type="term" value="P:proteolysis"/>
    <property type="evidence" value="ECO:0007669"/>
    <property type="project" value="UniProtKB-KW"/>
</dbReference>
<proteinExistence type="inferred from homology"/>
<keyword evidence="2" id="KW-0645">Protease</keyword>
<dbReference type="InterPro" id="IPR009003">
    <property type="entry name" value="Peptidase_S1_PA"/>
</dbReference>
<dbReference type="Gene3D" id="2.40.10.120">
    <property type="match status" value="1"/>
</dbReference>
<dbReference type="InterPro" id="IPR041489">
    <property type="entry name" value="PDZ_6"/>
</dbReference>
<reference evidence="5" key="1">
    <citation type="journal article" date="2020" name="mSystems">
        <title>Genome- and Community-Level Interaction Insights into Carbon Utilization and Element Cycling Functions of Hydrothermarchaeota in Hydrothermal Sediment.</title>
        <authorList>
            <person name="Zhou Z."/>
            <person name="Liu Y."/>
            <person name="Xu W."/>
            <person name="Pan J."/>
            <person name="Luo Z.H."/>
            <person name="Li M."/>
        </authorList>
    </citation>
    <scope>NUCLEOTIDE SEQUENCE [LARGE SCALE GENOMIC DNA]</scope>
    <source>
        <strain evidence="5">SpSt-488</strain>
    </source>
</reference>
<evidence type="ECO:0000256" key="1">
    <source>
        <dbReference type="ARBA" id="ARBA00010541"/>
    </source>
</evidence>
<dbReference type="PANTHER" id="PTHR22939:SF129">
    <property type="entry name" value="SERINE PROTEASE HTRA2, MITOCHONDRIAL"/>
    <property type="match status" value="1"/>
</dbReference>
<dbReference type="PROSITE" id="PS50106">
    <property type="entry name" value="PDZ"/>
    <property type="match status" value="2"/>
</dbReference>
<dbReference type="Pfam" id="PF17820">
    <property type="entry name" value="PDZ_6"/>
    <property type="match status" value="1"/>
</dbReference>
<dbReference type="Pfam" id="PF13365">
    <property type="entry name" value="Trypsin_2"/>
    <property type="match status" value="1"/>
</dbReference>
<dbReference type="SUPFAM" id="SSF50156">
    <property type="entry name" value="PDZ domain-like"/>
    <property type="match status" value="2"/>
</dbReference>
<dbReference type="GO" id="GO:0004252">
    <property type="term" value="F:serine-type endopeptidase activity"/>
    <property type="evidence" value="ECO:0007669"/>
    <property type="project" value="InterPro"/>
</dbReference>
<feature type="domain" description="PDZ" evidence="4">
    <location>
        <begin position="226"/>
        <end position="317"/>
    </location>
</feature>
<dbReference type="Pfam" id="PF13180">
    <property type="entry name" value="PDZ_2"/>
    <property type="match status" value="1"/>
</dbReference>
<evidence type="ECO:0000256" key="3">
    <source>
        <dbReference type="ARBA" id="ARBA00022801"/>
    </source>
</evidence>
<dbReference type="SUPFAM" id="SSF50494">
    <property type="entry name" value="Trypsin-like serine proteases"/>
    <property type="match status" value="1"/>
</dbReference>
<accession>A0A7C4CDI2</accession>
<gene>
    <name evidence="5" type="ORF">ENS41_03425</name>
</gene>
<sequence>MLTRTVLLLTSLQTGFALPDFTEAVNAVKPALVSILADRVLPGPDSGAEAARTLGSGFVIDTLGHILTCNHVVAGYHELTIKFADGISCSDDEVVVVGRDPVTDLAIVRVRPERRYAPAQLGNSDDLEVGQWVLALGSPYGLQGSASAGIVSGLSRWGLAKTSGPDFQDFIQTDALINPGNSGGPLVDTEGRVVGVASFTKMGENDFTGIGFCVPINLAMEVATELIRYGGVVRGYLGVNTQPLTRGLRRALALETRDGVLVSSVATTGPAAQAGIEPGDVIVELDSMPVRDVRSFQREVAARKPGGSVRLALVRRNQRIETTITLGAWPIADIRPRSEPSGRLPLGLAVRDLAESDKVRTGVSKGVFVDAVDAAGPAYDAGVRPGDVIVQADFVPVVNTASFEVAASKPGSRPILLRIWRGRTAFYVAVER</sequence>
<dbReference type="SMART" id="SM00228">
    <property type="entry name" value="PDZ"/>
    <property type="match status" value="2"/>
</dbReference>
<dbReference type="Gene3D" id="2.30.42.10">
    <property type="match status" value="2"/>
</dbReference>
<dbReference type="PANTHER" id="PTHR22939">
    <property type="entry name" value="SERINE PROTEASE FAMILY S1C HTRA-RELATED"/>
    <property type="match status" value="1"/>
</dbReference>
<evidence type="ECO:0000313" key="5">
    <source>
        <dbReference type="EMBL" id="HGK27984.1"/>
    </source>
</evidence>
<evidence type="ECO:0000256" key="2">
    <source>
        <dbReference type="ARBA" id="ARBA00022670"/>
    </source>
</evidence>
<dbReference type="InterPro" id="IPR036034">
    <property type="entry name" value="PDZ_sf"/>
</dbReference>
<evidence type="ECO:0000259" key="4">
    <source>
        <dbReference type="PROSITE" id="PS50106"/>
    </source>
</evidence>
<comment type="caution">
    <text evidence="5">The sequence shown here is derived from an EMBL/GenBank/DDBJ whole genome shotgun (WGS) entry which is preliminary data.</text>
</comment>
<feature type="domain" description="PDZ" evidence="4">
    <location>
        <begin position="333"/>
        <end position="393"/>
    </location>
</feature>
<protein>
    <submittedName>
        <fullName evidence="5">PDZ domain-containing protein</fullName>
    </submittedName>
</protein>
<dbReference type="PRINTS" id="PR00834">
    <property type="entry name" value="PROTEASES2C"/>
</dbReference>
<keyword evidence="3" id="KW-0378">Hydrolase</keyword>
<comment type="similarity">
    <text evidence="1">Belongs to the peptidase S1C family.</text>
</comment>